<dbReference type="EMBL" id="RBWW01000002">
    <property type="protein sequence ID" value="RKS78442.1"/>
    <property type="molecule type" value="Genomic_DNA"/>
</dbReference>
<accession>A0A495QWH0</accession>
<gene>
    <name evidence="1" type="ORF">BDK61_4107</name>
</gene>
<sequence length="77" mass="8193">MGGMAIDPLTNDEVLAALEDCEATAVPTAHISARLAAPKPYVTTHLQQLALKGLVGFNTHRGVRRWRLTAAARAASE</sequence>
<keyword evidence="2" id="KW-1185">Reference proteome</keyword>
<reference evidence="1 2" key="1">
    <citation type="submission" date="2018-10" db="EMBL/GenBank/DDBJ databases">
        <title>Genomic Encyclopedia of Archaeal and Bacterial Type Strains, Phase II (KMG-II): from individual species to whole genera.</title>
        <authorList>
            <person name="Goeker M."/>
        </authorList>
    </citation>
    <scope>NUCLEOTIDE SEQUENCE [LARGE SCALE GENOMIC DNA]</scope>
    <source>
        <strain evidence="1 2">DSM 11927</strain>
    </source>
</reference>
<organism evidence="1 2">
    <name type="scientific">Haloarcula quadrata</name>
    <dbReference type="NCBI Taxonomy" id="182779"/>
    <lineage>
        <taxon>Archaea</taxon>
        <taxon>Methanobacteriati</taxon>
        <taxon>Methanobacteriota</taxon>
        <taxon>Stenosarchaea group</taxon>
        <taxon>Halobacteria</taxon>
        <taxon>Halobacteriales</taxon>
        <taxon>Haloarculaceae</taxon>
        <taxon>Haloarcula</taxon>
    </lineage>
</organism>
<proteinExistence type="predicted"/>
<evidence type="ECO:0000313" key="2">
    <source>
        <dbReference type="Proteomes" id="UP000268233"/>
    </source>
</evidence>
<dbReference type="Proteomes" id="UP000268233">
    <property type="component" value="Unassembled WGS sequence"/>
</dbReference>
<dbReference type="AlphaFoldDB" id="A0A495QWH0"/>
<comment type="caution">
    <text evidence="1">The sequence shown here is derived from an EMBL/GenBank/DDBJ whole genome shotgun (WGS) entry which is preliminary data.</text>
</comment>
<name>A0A495QWH0_9EURY</name>
<evidence type="ECO:0000313" key="1">
    <source>
        <dbReference type="EMBL" id="RKS78442.1"/>
    </source>
</evidence>
<protein>
    <submittedName>
        <fullName evidence="1">Uncharacterized protein</fullName>
    </submittedName>
</protein>